<accession>A0A0M3DGW8</accession>
<dbReference type="OrthoDB" id="1904693at2"/>
<reference evidence="1 2" key="1">
    <citation type="submission" date="2015-04" db="EMBL/GenBank/DDBJ databases">
        <title>Microcin producing Clostridium sp. JC272T.</title>
        <authorList>
            <person name="Jyothsna T."/>
            <person name="Sasikala C."/>
            <person name="Ramana C."/>
        </authorList>
    </citation>
    <scope>NUCLEOTIDE SEQUENCE [LARGE SCALE GENOMIC DNA]</scope>
    <source>
        <strain evidence="1 2">JC272</strain>
    </source>
</reference>
<organism evidence="1 2">
    <name type="scientific">Paraclostridium benzoelyticum</name>
    <dbReference type="NCBI Taxonomy" id="1629550"/>
    <lineage>
        <taxon>Bacteria</taxon>
        <taxon>Bacillati</taxon>
        <taxon>Bacillota</taxon>
        <taxon>Clostridia</taxon>
        <taxon>Peptostreptococcales</taxon>
        <taxon>Peptostreptococcaceae</taxon>
        <taxon>Paraclostridium</taxon>
    </lineage>
</organism>
<evidence type="ECO:0000313" key="1">
    <source>
        <dbReference type="EMBL" id="KKY01376.1"/>
    </source>
</evidence>
<dbReference type="RefSeq" id="WP_046822970.1">
    <property type="nucleotide sequence ID" value="NZ_JBCLWQ010000002.1"/>
</dbReference>
<evidence type="ECO:0000313" key="2">
    <source>
        <dbReference type="Proteomes" id="UP000034407"/>
    </source>
</evidence>
<dbReference type="Proteomes" id="UP000034407">
    <property type="component" value="Unassembled WGS sequence"/>
</dbReference>
<gene>
    <name evidence="1" type="ORF">VN21_09065</name>
</gene>
<dbReference type="EMBL" id="LBBT01000192">
    <property type="protein sequence ID" value="KKY01376.1"/>
    <property type="molecule type" value="Genomic_DNA"/>
</dbReference>
<comment type="caution">
    <text evidence="1">The sequence shown here is derived from an EMBL/GenBank/DDBJ whole genome shotgun (WGS) entry which is preliminary data.</text>
</comment>
<keyword evidence="2" id="KW-1185">Reference proteome</keyword>
<dbReference type="AlphaFoldDB" id="A0A0M3DGW8"/>
<name>A0A0M3DGW8_9FIRM</name>
<sequence length="180" mass="20674">MKNTTSRLISIFIATIMLLTITSSTIYGVDKTYKTSSAPPQISKELKGKEELIKYFNEIKRIRNNMNTISINAETAKQKSDTIQKQITSYSSELKTVLNLLTRFKVIYKDSPSDLFVANQIEIIAFILDSSLQQQALLVNRLAQGEATDLFFSEYLVSIYYYLNIADEMISYLERFYSIK</sequence>
<protein>
    <submittedName>
        <fullName evidence="1">Uncharacterized protein</fullName>
    </submittedName>
</protein>
<proteinExistence type="predicted"/>
<dbReference type="PATRIC" id="fig|1629550.3.peg.1257"/>